<protein>
    <submittedName>
        <fullName evidence="6">Putative exopolyphosphatase</fullName>
    </submittedName>
</protein>
<dbReference type="SUPFAM" id="SSF64182">
    <property type="entry name" value="DHH phosphoesterases"/>
    <property type="match status" value="1"/>
</dbReference>
<dbReference type="InterPro" id="IPR038763">
    <property type="entry name" value="DHH_sf"/>
</dbReference>
<dbReference type="Gene3D" id="3.10.310.20">
    <property type="entry name" value="DHHA2 domain"/>
    <property type="match status" value="1"/>
</dbReference>
<evidence type="ECO:0000256" key="4">
    <source>
        <dbReference type="ARBA" id="ARBA00023211"/>
    </source>
</evidence>
<dbReference type="EMBL" id="KZ825842">
    <property type="protein sequence ID" value="PYH96134.1"/>
    <property type="molecule type" value="Genomic_DNA"/>
</dbReference>
<dbReference type="FunFam" id="3.90.1640.10:FF:000006">
    <property type="entry name" value="Exopolyphosphatase, putative"/>
    <property type="match status" value="1"/>
</dbReference>
<proteinExistence type="predicted"/>
<evidence type="ECO:0000256" key="3">
    <source>
        <dbReference type="ARBA" id="ARBA00022801"/>
    </source>
</evidence>
<keyword evidence="7" id="KW-1185">Reference proteome</keyword>
<name>A0A319DG47_9EURO</name>
<dbReference type="GO" id="GO:0005737">
    <property type="term" value="C:cytoplasm"/>
    <property type="evidence" value="ECO:0007669"/>
    <property type="project" value="InterPro"/>
</dbReference>
<evidence type="ECO:0000256" key="1">
    <source>
        <dbReference type="ARBA" id="ARBA00001936"/>
    </source>
</evidence>
<dbReference type="VEuPathDB" id="FungiDB:BO71DRAFT_397377"/>
<dbReference type="PANTHER" id="PTHR12112">
    <property type="entry name" value="BNIP - RELATED"/>
    <property type="match status" value="1"/>
</dbReference>
<dbReference type="Pfam" id="PF01368">
    <property type="entry name" value="DHH"/>
    <property type="match status" value="1"/>
</dbReference>
<gene>
    <name evidence="6" type="ORF">BO71DRAFT_397377</name>
</gene>
<dbReference type="PANTHER" id="PTHR12112:SF39">
    <property type="entry name" value="EG:152A3.5 PROTEIN (FBGN0003116_PN PROTEIN)"/>
    <property type="match status" value="1"/>
</dbReference>
<reference evidence="6 7" key="1">
    <citation type="submission" date="2018-02" db="EMBL/GenBank/DDBJ databases">
        <title>The genomes of Aspergillus section Nigri reveals drivers in fungal speciation.</title>
        <authorList>
            <consortium name="DOE Joint Genome Institute"/>
            <person name="Vesth T.C."/>
            <person name="Nybo J."/>
            <person name="Theobald S."/>
            <person name="Brandl J."/>
            <person name="Frisvad J.C."/>
            <person name="Nielsen K.F."/>
            <person name="Lyhne E.K."/>
            <person name="Kogle M.E."/>
            <person name="Kuo A."/>
            <person name="Riley R."/>
            <person name="Clum A."/>
            <person name="Nolan M."/>
            <person name="Lipzen A."/>
            <person name="Salamov A."/>
            <person name="Henrissat B."/>
            <person name="Wiebenga A."/>
            <person name="De vries R.P."/>
            <person name="Grigoriev I.V."/>
            <person name="Mortensen U.H."/>
            <person name="Andersen M.R."/>
            <person name="Baker S.E."/>
        </authorList>
    </citation>
    <scope>NUCLEOTIDE SEQUENCE [LARGE SCALE GENOMIC DNA]</scope>
    <source>
        <strain evidence="6 7">CBS 707.79</strain>
    </source>
</reference>
<evidence type="ECO:0000313" key="6">
    <source>
        <dbReference type="EMBL" id="PYH96134.1"/>
    </source>
</evidence>
<organism evidence="6 7">
    <name type="scientific">Aspergillus ellipticus CBS 707.79</name>
    <dbReference type="NCBI Taxonomy" id="1448320"/>
    <lineage>
        <taxon>Eukaryota</taxon>
        <taxon>Fungi</taxon>
        <taxon>Dikarya</taxon>
        <taxon>Ascomycota</taxon>
        <taxon>Pezizomycotina</taxon>
        <taxon>Eurotiomycetes</taxon>
        <taxon>Eurotiomycetidae</taxon>
        <taxon>Eurotiales</taxon>
        <taxon>Aspergillaceae</taxon>
        <taxon>Aspergillus</taxon>
        <taxon>Aspergillus subgen. Circumdati</taxon>
    </lineage>
</organism>
<feature type="domain" description="DHHA2" evidence="5">
    <location>
        <begin position="287"/>
        <end position="466"/>
    </location>
</feature>
<dbReference type="OrthoDB" id="374045at2759"/>
<dbReference type="Gene3D" id="3.90.1640.10">
    <property type="entry name" value="inorganic pyrophosphatase (n-terminal core)"/>
    <property type="match status" value="1"/>
</dbReference>
<evidence type="ECO:0000313" key="7">
    <source>
        <dbReference type="Proteomes" id="UP000247810"/>
    </source>
</evidence>
<dbReference type="Pfam" id="PF02833">
    <property type="entry name" value="DHHA2"/>
    <property type="match status" value="1"/>
</dbReference>
<dbReference type="Proteomes" id="UP000247810">
    <property type="component" value="Unassembled WGS sequence"/>
</dbReference>
<dbReference type="InterPro" id="IPR001667">
    <property type="entry name" value="DDH_dom"/>
</dbReference>
<comment type="cofactor">
    <cofactor evidence="1">
        <name>Mn(2+)</name>
        <dbReference type="ChEBI" id="CHEBI:29035"/>
    </cofactor>
</comment>
<dbReference type="GO" id="GO:0004309">
    <property type="term" value="F:exopolyphosphatase activity"/>
    <property type="evidence" value="ECO:0007669"/>
    <property type="project" value="TreeGrafter"/>
</dbReference>
<dbReference type="SMART" id="SM01131">
    <property type="entry name" value="DHHA2"/>
    <property type="match status" value="1"/>
</dbReference>
<keyword evidence="4" id="KW-0464">Manganese</keyword>
<dbReference type="STRING" id="1448320.A0A319DG47"/>
<accession>A0A319DG47</accession>
<dbReference type="AlphaFoldDB" id="A0A319DG47"/>
<dbReference type="InterPro" id="IPR038222">
    <property type="entry name" value="DHHA2_dom_sf"/>
</dbReference>
<evidence type="ECO:0000259" key="5">
    <source>
        <dbReference type="SMART" id="SM01131"/>
    </source>
</evidence>
<evidence type="ECO:0000256" key="2">
    <source>
        <dbReference type="ARBA" id="ARBA00022723"/>
    </source>
</evidence>
<sequence>MRLPEHSLFQFLAKALQTHHRFISGKLSRAEAPIYVIGNDSADLDSIISALVYAYFASPRLHIPLINLPTVPSGPELRRLRPEFVKSLWLSTHPPADGDHPWDDTPESAGKILQDHILTVADFAAHLQRHNHDTTRLTAEAVLVDWNALPERSPDGQRGKGTLPGLPSIDFTVIGCIDHHADEHFLAPITTENQPFLLQPSGSCASLIVNMLDKMSRWSRHSQPMPTPTTELQLSKLAMSPILIDTANFTAKEKVTDSDTLAYSFLRSKISNDAQILSHHWDHNAFFMEIVTAKQNSLDLLIVGEVLDRDYKQWTESPSSSSRSLTVGICSMVKSLPWVIRKAGNAEAFLDEVYAFAQRKELDIVMVMTAFGVPNPDGGKKERFCRELLVCALGEQQEEEAGVQAVQAFMVRAGLELGLEDWVVLDGEDGSELAGCEHGRMWKRVWVQGNVTKSRKQVAPLIREAVCSL</sequence>
<dbReference type="InterPro" id="IPR004097">
    <property type="entry name" value="DHHA2"/>
</dbReference>
<keyword evidence="3" id="KW-0378">Hydrolase</keyword>
<keyword evidence="2" id="KW-0479">Metal-binding</keyword>